<reference evidence="2 3" key="1">
    <citation type="submission" date="2019-02" db="EMBL/GenBank/DDBJ databases">
        <title>Deep-cultivation of Planctomycetes and their phenomic and genomic characterization uncovers novel biology.</title>
        <authorList>
            <person name="Wiegand S."/>
            <person name="Jogler M."/>
            <person name="Boedeker C."/>
            <person name="Pinto D."/>
            <person name="Vollmers J."/>
            <person name="Rivas-Marin E."/>
            <person name="Kohn T."/>
            <person name="Peeters S.H."/>
            <person name="Heuer A."/>
            <person name="Rast P."/>
            <person name="Oberbeckmann S."/>
            <person name="Bunk B."/>
            <person name="Jeske O."/>
            <person name="Meyerdierks A."/>
            <person name="Storesund J.E."/>
            <person name="Kallscheuer N."/>
            <person name="Luecker S."/>
            <person name="Lage O.M."/>
            <person name="Pohl T."/>
            <person name="Merkel B.J."/>
            <person name="Hornburger P."/>
            <person name="Mueller R.-W."/>
            <person name="Bruemmer F."/>
            <person name="Labrenz M."/>
            <person name="Spormann A.M."/>
            <person name="Op den Camp H."/>
            <person name="Overmann J."/>
            <person name="Amann R."/>
            <person name="Jetten M.S.M."/>
            <person name="Mascher T."/>
            <person name="Medema M.H."/>
            <person name="Devos D.P."/>
            <person name="Kaster A.-K."/>
            <person name="Ovreas L."/>
            <person name="Rohde M."/>
            <person name="Galperin M.Y."/>
            <person name="Jogler C."/>
        </authorList>
    </citation>
    <scope>NUCLEOTIDE SEQUENCE [LARGE SCALE GENOMIC DNA]</scope>
    <source>
        <strain evidence="2 3">ElP</strain>
        <plasmid evidence="3">pelp_4</plasmid>
    </source>
</reference>
<keyword evidence="2" id="KW-0808">Transferase</keyword>
<dbReference type="Gene3D" id="3.90.550.10">
    <property type="entry name" value="Spore Coat Polysaccharide Biosynthesis Protein SpsA, Chain A"/>
    <property type="match status" value="1"/>
</dbReference>
<geneLocation type="plasmid" evidence="3">
    <name>pelp_4</name>
</geneLocation>
<dbReference type="InterPro" id="IPR001173">
    <property type="entry name" value="Glyco_trans_2-like"/>
</dbReference>
<sequence>MDRDGVTIVIPNWNHEVFLPRSIASGLAGVEAMRRSGVPSELVVVDDHSRDGSAPLLRQLEVIYRDRGLRVASHARNSGLAAARNRGLDEASYRYVVFMDADNELVPGNLGLLHRSLKETGAAAAFGNLLAREQNARRAGWMISNAGIHPKIFSGNYVDAFSMVDRVQVHDSGRYDASCSAHEDYELWLHLATTGRRILFVPVVFGYYYIVPNSMIKDTDQNHRINGRIRRIFDQVGARPMLPLETNCLRYHPDLGYH</sequence>
<keyword evidence="2" id="KW-0614">Plasmid</keyword>
<keyword evidence="3" id="KW-1185">Reference proteome</keyword>
<dbReference type="InterPro" id="IPR050834">
    <property type="entry name" value="Glycosyltransf_2"/>
</dbReference>
<protein>
    <submittedName>
        <fullName evidence="2">GalNAc(5)-diNAcBac-PP-undecaprenol beta-1,3-glucosyltransferase</fullName>
        <ecNumber evidence="2">2.4.1.293</ecNumber>
    </submittedName>
</protein>
<dbReference type="Proteomes" id="UP000317835">
    <property type="component" value="Plasmid pElP_4"/>
</dbReference>
<evidence type="ECO:0000259" key="1">
    <source>
        <dbReference type="Pfam" id="PF00535"/>
    </source>
</evidence>
<gene>
    <name evidence="2" type="primary">pglI</name>
    <name evidence="2" type="ORF">ElP_75790</name>
</gene>
<dbReference type="PANTHER" id="PTHR43685:SF2">
    <property type="entry name" value="GLYCOSYLTRANSFERASE 2-LIKE DOMAIN-CONTAINING PROTEIN"/>
    <property type="match status" value="1"/>
</dbReference>
<accession>A0A518HFK2</accession>
<dbReference type="AlphaFoldDB" id="A0A518HFK2"/>
<dbReference type="EC" id="2.4.1.293" evidence="2"/>
<dbReference type="KEGG" id="tpla:ElP_75790"/>
<evidence type="ECO:0000313" key="2">
    <source>
        <dbReference type="EMBL" id="QDV39608.1"/>
    </source>
</evidence>
<keyword evidence="2" id="KW-0328">Glycosyltransferase</keyword>
<dbReference type="EMBL" id="CP036430">
    <property type="protein sequence ID" value="QDV39608.1"/>
    <property type="molecule type" value="Genomic_DNA"/>
</dbReference>
<dbReference type="SUPFAM" id="SSF53448">
    <property type="entry name" value="Nucleotide-diphospho-sugar transferases"/>
    <property type="match status" value="1"/>
</dbReference>
<name>A0A518HFK2_9BACT</name>
<dbReference type="GO" id="GO:0016757">
    <property type="term" value="F:glycosyltransferase activity"/>
    <property type="evidence" value="ECO:0007669"/>
    <property type="project" value="UniProtKB-KW"/>
</dbReference>
<organism evidence="2 3">
    <name type="scientific">Tautonia plasticadhaerens</name>
    <dbReference type="NCBI Taxonomy" id="2527974"/>
    <lineage>
        <taxon>Bacteria</taxon>
        <taxon>Pseudomonadati</taxon>
        <taxon>Planctomycetota</taxon>
        <taxon>Planctomycetia</taxon>
        <taxon>Isosphaerales</taxon>
        <taxon>Isosphaeraceae</taxon>
        <taxon>Tautonia</taxon>
    </lineage>
</organism>
<proteinExistence type="predicted"/>
<dbReference type="PANTHER" id="PTHR43685">
    <property type="entry name" value="GLYCOSYLTRANSFERASE"/>
    <property type="match status" value="1"/>
</dbReference>
<dbReference type="CDD" id="cd00761">
    <property type="entry name" value="Glyco_tranf_GTA_type"/>
    <property type="match status" value="1"/>
</dbReference>
<feature type="domain" description="Glycosyltransferase 2-like" evidence="1">
    <location>
        <begin position="7"/>
        <end position="145"/>
    </location>
</feature>
<dbReference type="OrthoDB" id="284530at2"/>
<dbReference type="InterPro" id="IPR029044">
    <property type="entry name" value="Nucleotide-diphossugar_trans"/>
</dbReference>
<evidence type="ECO:0000313" key="3">
    <source>
        <dbReference type="Proteomes" id="UP000317835"/>
    </source>
</evidence>
<dbReference type="RefSeq" id="WP_145279827.1">
    <property type="nucleotide sequence ID" value="NZ_CP036430.1"/>
</dbReference>
<dbReference type="Pfam" id="PF00535">
    <property type="entry name" value="Glycos_transf_2"/>
    <property type="match status" value="1"/>
</dbReference>